<evidence type="ECO:0000256" key="4">
    <source>
        <dbReference type="ARBA" id="ARBA00022807"/>
    </source>
</evidence>
<evidence type="ECO:0000256" key="5">
    <source>
        <dbReference type="SAM" id="Coils"/>
    </source>
</evidence>
<dbReference type="PROSITE" id="PS51935">
    <property type="entry name" value="NLPC_P60"/>
    <property type="match status" value="1"/>
</dbReference>
<organism evidence="8 9">
    <name type="scientific">Actinoalloteichus hymeniacidonis</name>
    <dbReference type="NCBI Taxonomy" id="340345"/>
    <lineage>
        <taxon>Bacteria</taxon>
        <taxon>Bacillati</taxon>
        <taxon>Actinomycetota</taxon>
        <taxon>Actinomycetes</taxon>
        <taxon>Pseudonocardiales</taxon>
        <taxon>Pseudonocardiaceae</taxon>
        <taxon>Actinoalloteichus</taxon>
    </lineage>
</organism>
<name>A0AAC9MY28_9PSEU</name>
<sequence length="422" mass="44644">MLALLTVVGLLIGSAPSAAEPPAEPSDAQIERGNARVEDAATRVGELTNRMAELGTRRDELLAQVELAMEDANRALVDLETAEEVAQRAADAATTAQIEADAAAEQIARVRSELDDFAAASYQQGTMVGSLSAYFGAESPDDLLERAQLLDAVSGSHVDLLDELERARTEKVNKDSAARAALAEAETDEAAAAQAKSTADEALEAAIAAEQEQQAAITEVEAERSAVEEELSAAHSAVDGLESQRAQFEQWQRQQREEAEQVATAIHAEVSAPAPVHNAATTSGSIEVVIERAMAQLGVPYSWGGGTASGPTIGVRDGGVADAHGDYQKVGFDCSGLMVFAFAGAGVDLPKYSGYQYESGNRVPLAQMRRGDMIFWQTGGRIHHVALYLGDGMMVEAPYSGNQVRVTPVRYGGIAPYAVRML</sequence>
<dbReference type="InterPro" id="IPR038765">
    <property type="entry name" value="Papain-like_cys_pep_sf"/>
</dbReference>
<dbReference type="EMBL" id="CP014859">
    <property type="protein sequence ID" value="AOS62984.1"/>
    <property type="molecule type" value="Genomic_DNA"/>
</dbReference>
<dbReference type="AlphaFoldDB" id="A0AAC9MY28"/>
<feature type="coiled-coil region" evidence="5">
    <location>
        <begin position="192"/>
        <end position="261"/>
    </location>
</feature>
<keyword evidence="9" id="KW-1185">Reference proteome</keyword>
<keyword evidence="4" id="KW-0788">Thiol protease</keyword>
<protein>
    <submittedName>
        <fullName evidence="8">Cell wall-associated hydrolase, invasion-associated protein</fullName>
    </submittedName>
</protein>
<keyword evidence="6" id="KW-0732">Signal</keyword>
<dbReference type="Gene3D" id="3.90.1720.10">
    <property type="entry name" value="endopeptidase domain like (from Nostoc punctiforme)"/>
    <property type="match status" value="1"/>
</dbReference>
<proteinExistence type="inferred from homology"/>
<evidence type="ECO:0000256" key="1">
    <source>
        <dbReference type="ARBA" id="ARBA00007074"/>
    </source>
</evidence>
<feature type="chain" id="PRO_5042123068" evidence="6">
    <location>
        <begin position="20"/>
        <end position="422"/>
    </location>
</feature>
<evidence type="ECO:0000259" key="7">
    <source>
        <dbReference type="PROSITE" id="PS51935"/>
    </source>
</evidence>
<dbReference type="Pfam" id="PF00877">
    <property type="entry name" value="NLPC_P60"/>
    <property type="match status" value="1"/>
</dbReference>
<dbReference type="GO" id="GO:0006508">
    <property type="term" value="P:proteolysis"/>
    <property type="evidence" value="ECO:0007669"/>
    <property type="project" value="UniProtKB-KW"/>
</dbReference>
<dbReference type="Proteomes" id="UP000095210">
    <property type="component" value="Chromosome"/>
</dbReference>
<evidence type="ECO:0000256" key="3">
    <source>
        <dbReference type="ARBA" id="ARBA00022801"/>
    </source>
</evidence>
<keyword evidence="3 8" id="KW-0378">Hydrolase</keyword>
<dbReference type="GO" id="GO:0008234">
    <property type="term" value="F:cysteine-type peptidase activity"/>
    <property type="evidence" value="ECO:0007669"/>
    <property type="project" value="UniProtKB-KW"/>
</dbReference>
<feature type="domain" description="NlpC/P60" evidence="7">
    <location>
        <begin position="283"/>
        <end position="422"/>
    </location>
</feature>
<comment type="similarity">
    <text evidence="1">Belongs to the peptidase C40 family.</text>
</comment>
<dbReference type="InterPro" id="IPR051794">
    <property type="entry name" value="PG_Endopeptidase_C40"/>
</dbReference>
<evidence type="ECO:0000256" key="2">
    <source>
        <dbReference type="ARBA" id="ARBA00022670"/>
    </source>
</evidence>
<keyword evidence="2" id="KW-0645">Protease</keyword>
<evidence type="ECO:0000313" key="9">
    <source>
        <dbReference type="Proteomes" id="UP000095210"/>
    </source>
</evidence>
<dbReference type="PANTHER" id="PTHR47359:SF3">
    <property type="entry name" value="NLP_P60 DOMAIN-CONTAINING PROTEIN-RELATED"/>
    <property type="match status" value="1"/>
</dbReference>
<accession>A0AAC9MY28</accession>
<dbReference type="PANTHER" id="PTHR47359">
    <property type="entry name" value="PEPTIDOGLYCAN DL-ENDOPEPTIDASE CWLO"/>
    <property type="match status" value="1"/>
</dbReference>
<dbReference type="InterPro" id="IPR000064">
    <property type="entry name" value="NLP_P60_dom"/>
</dbReference>
<evidence type="ECO:0000256" key="6">
    <source>
        <dbReference type="SAM" id="SignalP"/>
    </source>
</evidence>
<dbReference type="SUPFAM" id="SSF54001">
    <property type="entry name" value="Cysteine proteinases"/>
    <property type="match status" value="1"/>
</dbReference>
<gene>
    <name evidence="8" type="ORF">TL08_10850</name>
</gene>
<keyword evidence="5" id="KW-0175">Coiled coil</keyword>
<evidence type="ECO:0000313" key="8">
    <source>
        <dbReference type="EMBL" id="AOS62984.1"/>
    </source>
</evidence>
<dbReference type="KEGG" id="ahm:TL08_10850"/>
<reference evidence="9" key="1">
    <citation type="submission" date="2016-03" db="EMBL/GenBank/DDBJ databases">
        <title>Complete genome sequence of the type strain Actinoalloteichus hymeniacidonis DSM 45092.</title>
        <authorList>
            <person name="Schaffert L."/>
            <person name="Albersmeier A."/>
            <person name="Winkler A."/>
            <person name="Kalinowski J."/>
            <person name="Zotchev S."/>
            <person name="Ruckert C."/>
        </authorList>
    </citation>
    <scope>NUCLEOTIDE SEQUENCE [LARGE SCALE GENOMIC DNA]</scope>
    <source>
        <strain evidence="9">HPA177(T) (DSM 45092(T))</strain>
    </source>
</reference>
<feature type="signal peptide" evidence="6">
    <location>
        <begin position="1"/>
        <end position="19"/>
    </location>
</feature>
<feature type="coiled-coil region" evidence="5">
    <location>
        <begin position="44"/>
        <end position="89"/>
    </location>
</feature>